<name>A0ABQ1XR08_9PROT</name>
<reference evidence="4" key="1">
    <citation type="journal article" date="2019" name="Int. J. Syst. Evol. Microbiol.">
        <title>The Global Catalogue of Microorganisms (GCM) 10K type strain sequencing project: providing services to taxonomists for standard genome sequencing and annotation.</title>
        <authorList>
            <consortium name="The Broad Institute Genomics Platform"/>
            <consortium name="The Broad Institute Genome Sequencing Center for Infectious Disease"/>
            <person name="Wu L."/>
            <person name="Ma J."/>
        </authorList>
    </citation>
    <scope>NUCLEOTIDE SEQUENCE [LARGE SCALE GENOMIC DNA]</scope>
    <source>
        <strain evidence="4">CGMCC 1.12766</strain>
    </source>
</reference>
<sequence>MIRASIAAFAFALTGTFPLSAQDWVIDTAASEVTAETRVFGQAVAATFAEFSAEISFDPEDLENAQISARVTSDTGTIPNREYQSALVSRDGLHVAEYSEAVFVSEEIVATDEGYEARGTLTIKGESRGAVLPFTVEINNGRAVAQGSLEIVRAEFGVGGSSWAEVAPTVTVRLHIEADAE</sequence>
<dbReference type="SUPFAM" id="SSF101874">
    <property type="entry name" value="YceI-like"/>
    <property type="match status" value="1"/>
</dbReference>
<evidence type="ECO:0000313" key="3">
    <source>
        <dbReference type="EMBL" id="GGH00744.1"/>
    </source>
</evidence>
<dbReference type="Gene3D" id="2.40.128.110">
    <property type="entry name" value="Lipid/polyisoprenoid-binding, YceI-like"/>
    <property type="match status" value="1"/>
</dbReference>
<accession>A0ABQ1XR08</accession>
<protein>
    <recommendedName>
        <fullName evidence="2">Lipid/polyisoprenoid-binding YceI-like domain-containing protein</fullName>
    </recommendedName>
</protein>
<dbReference type="EMBL" id="BMFS01000006">
    <property type="protein sequence ID" value="GGH00744.1"/>
    <property type="molecule type" value="Genomic_DNA"/>
</dbReference>
<dbReference type="Pfam" id="PF04264">
    <property type="entry name" value="YceI"/>
    <property type="match status" value="1"/>
</dbReference>
<gene>
    <name evidence="3" type="ORF">GCM10007420_15910</name>
</gene>
<organism evidence="3 4">
    <name type="scientific">Glycocaulis albus</name>
    <dbReference type="NCBI Taxonomy" id="1382801"/>
    <lineage>
        <taxon>Bacteria</taxon>
        <taxon>Pseudomonadati</taxon>
        <taxon>Pseudomonadota</taxon>
        <taxon>Alphaproteobacteria</taxon>
        <taxon>Maricaulales</taxon>
        <taxon>Maricaulaceae</taxon>
        <taxon>Glycocaulis</taxon>
    </lineage>
</organism>
<dbReference type="RefSeq" id="WP_188452038.1">
    <property type="nucleotide sequence ID" value="NZ_BMFS01000006.1"/>
</dbReference>
<dbReference type="PANTHER" id="PTHR34406">
    <property type="entry name" value="PROTEIN YCEI"/>
    <property type="match status" value="1"/>
</dbReference>
<feature type="chain" id="PRO_5047480139" description="Lipid/polyisoprenoid-binding YceI-like domain-containing protein" evidence="1">
    <location>
        <begin position="22"/>
        <end position="181"/>
    </location>
</feature>
<proteinExistence type="predicted"/>
<dbReference type="SMART" id="SM00867">
    <property type="entry name" value="YceI"/>
    <property type="match status" value="1"/>
</dbReference>
<evidence type="ECO:0000259" key="2">
    <source>
        <dbReference type="SMART" id="SM00867"/>
    </source>
</evidence>
<keyword evidence="1" id="KW-0732">Signal</keyword>
<dbReference type="Proteomes" id="UP000648722">
    <property type="component" value="Unassembled WGS sequence"/>
</dbReference>
<dbReference type="InterPro" id="IPR036761">
    <property type="entry name" value="TTHA0802/YceI-like_sf"/>
</dbReference>
<dbReference type="InterPro" id="IPR007372">
    <property type="entry name" value="Lipid/polyisoprenoid-bd_YceI"/>
</dbReference>
<feature type="signal peptide" evidence="1">
    <location>
        <begin position="1"/>
        <end position="21"/>
    </location>
</feature>
<dbReference type="PANTHER" id="PTHR34406:SF1">
    <property type="entry name" value="PROTEIN YCEI"/>
    <property type="match status" value="1"/>
</dbReference>
<evidence type="ECO:0000256" key="1">
    <source>
        <dbReference type="SAM" id="SignalP"/>
    </source>
</evidence>
<keyword evidence="4" id="KW-1185">Reference proteome</keyword>
<evidence type="ECO:0000313" key="4">
    <source>
        <dbReference type="Proteomes" id="UP000648722"/>
    </source>
</evidence>
<feature type="domain" description="Lipid/polyisoprenoid-binding YceI-like" evidence="2">
    <location>
        <begin position="23"/>
        <end position="179"/>
    </location>
</feature>
<comment type="caution">
    <text evidence="3">The sequence shown here is derived from an EMBL/GenBank/DDBJ whole genome shotgun (WGS) entry which is preliminary data.</text>
</comment>